<dbReference type="EMBL" id="CP007128">
    <property type="protein sequence ID" value="AHG89282.1"/>
    <property type="molecule type" value="Genomic_DNA"/>
</dbReference>
<name>W0RFS9_9BACT</name>
<evidence type="ECO:0000313" key="4">
    <source>
        <dbReference type="Proteomes" id="UP000019151"/>
    </source>
</evidence>
<sequence>MRITRQLAGLAGALLVTGCYALQPVTGTAPVEGTRMAFDVTDAGRVALGGSMGPSIARIEGRLLRREGDEFVVGVTGVTYISGNTQTWSGESVRLKPGYVGTVYQRRLAKGRTVAAAALGVGALAYIVTRSVNPGGDPDEGHTPPDTSGTTYRGRRP</sequence>
<proteinExistence type="predicted"/>
<dbReference type="RefSeq" id="WP_025410787.1">
    <property type="nucleotide sequence ID" value="NZ_CP007128.1"/>
</dbReference>
<dbReference type="HOGENOM" id="CLU_1675392_0_0_0"/>
<protein>
    <recommendedName>
        <fullName evidence="5">Lipoprotein</fullName>
    </recommendedName>
</protein>
<feature type="region of interest" description="Disordered" evidence="1">
    <location>
        <begin position="133"/>
        <end position="157"/>
    </location>
</feature>
<organism evidence="3 4">
    <name type="scientific">Gemmatirosa kalamazoonensis</name>
    <dbReference type="NCBI Taxonomy" id="861299"/>
    <lineage>
        <taxon>Bacteria</taxon>
        <taxon>Pseudomonadati</taxon>
        <taxon>Gemmatimonadota</taxon>
        <taxon>Gemmatimonadia</taxon>
        <taxon>Gemmatimonadales</taxon>
        <taxon>Gemmatimonadaceae</taxon>
        <taxon>Gemmatirosa</taxon>
    </lineage>
</organism>
<reference evidence="3 4" key="1">
    <citation type="journal article" date="2014" name="Genome Announc.">
        <title>Genome Sequence and Methylome of Soil Bacterium Gemmatirosa kalamazoonensis KBS708T, a Member of the Rarely Cultivated Gemmatimonadetes Phylum.</title>
        <authorList>
            <person name="Debruyn J.M."/>
            <person name="Radosevich M."/>
            <person name="Wommack K.E."/>
            <person name="Polson S.W."/>
            <person name="Hauser L.J."/>
            <person name="Fawaz M.N."/>
            <person name="Korlach J."/>
            <person name="Tsai Y.C."/>
        </authorList>
    </citation>
    <scope>NUCLEOTIDE SEQUENCE [LARGE SCALE GENOMIC DNA]</scope>
    <source>
        <strain evidence="3 4">KBS708</strain>
    </source>
</reference>
<dbReference type="PROSITE" id="PS51257">
    <property type="entry name" value="PROKAR_LIPOPROTEIN"/>
    <property type="match status" value="1"/>
</dbReference>
<keyword evidence="2" id="KW-0732">Signal</keyword>
<evidence type="ECO:0000313" key="3">
    <source>
        <dbReference type="EMBL" id="AHG89282.1"/>
    </source>
</evidence>
<feature type="chain" id="PRO_5004794286" description="Lipoprotein" evidence="2">
    <location>
        <begin position="22"/>
        <end position="157"/>
    </location>
</feature>
<gene>
    <name evidence="3" type="ORF">J421_1745</name>
</gene>
<dbReference type="AlphaFoldDB" id="W0RFS9"/>
<dbReference type="STRING" id="861299.J421_1745"/>
<evidence type="ECO:0000256" key="2">
    <source>
        <dbReference type="SAM" id="SignalP"/>
    </source>
</evidence>
<accession>W0RFS9</accession>
<dbReference type="eggNOG" id="ENOG502ZJZS">
    <property type="taxonomic scope" value="Bacteria"/>
</dbReference>
<keyword evidence="4" id="KW-1185">Reference proteome</keyword>
<evidence type="ECO:0008006" key="5">
    <source>
        <dbReference type="Google" id="ProtNLM"/>
    </source>
</evidence>
<dbReference type="KEGG" id="gba:J421_1745"/>
<dbReference type="InParanoid" id="W0RFS9"/>
<dbReference type="Proteomes" id="UP000019151">
    <property type="component" value="Chromosome"/>
</dbReference>
<evidence type="ECO:0000256" key="1">
    <source>
        <dbReference type="SAM" id="MobiDB-lite"/>
    </source>
</evidence>
<feature type="signal peptide" evidence="2">
    <location>
        <begin position="1"/>
        <end position="21"/>
    </location>
</feature>